<sequence>MSRTVIVSGAASGMGAATARLFAAEGDNVVVVDRNAEGAAATAAEIGGLAVVGDISDSAFCDAAVASAVQAYGSLDVLVNAAGTIVRADADGTTDADWMRVMSVNVSGTFFLCRAAVRVMKAQGKGAIVNFGSIWGEVGGRGHVAYCASKGAIHQLTRALALDHARDGIRVNGVCPGEVDTPMLRSERTVAVTDEYLAQMADATIPMGRLAQPAEIGRVVLFLASDAASYMTGALVPVDAGYTAI</sequence>
<dbReference type="CDD" id="cd05233">
    <property type="entry name" value="SDR_c"/>
    <property type="match status" value="1"/>
</dbReference>
<evidence type="ECO:0000256" key="2">
    <source>
        <dbReference type="ARBA" id="ARBA00023002"/>
    </source>
</evidence>
<dbReference type="Gene3D" id="3.40.50.720">
    <property type="entry name" value="NAD(P)-binding Rossmann-like Domain"/>
    <property type="match status" value="1"/>
</dbReference>
<dbReference type="InterPro" id="IPR036291">
    <property type="entry name" value="NAD(P)-bd_dom_sf"/>
</dbReference>
<protein>
    <submittedName>
        <fullName evidence="5">Unannotated protein</fullName>
    </submittedName>
</protein>
<dbReference type="PROSITE" id="PS00061">
    <property type="entry name" value="ADH_SHORT"/>
    <property type="match status" value="1"/>
</dbReference>
<dbReference type="PANTHER" id="PTHR24321">
    <property type="entry name" value="DEHYDROGENASES, SHORT CHAIN"/>
    <property type="match status" value="1"/>
</dbReference>
<dbReference type="InterPro" id="IPR002347">
    <property type="entry name" value="SDR_fam"/>
</dbReference>
<name>A0A6J7ESX9_9ZZZZ</name>
<accession>A0A6J7ESX9</accession>
<keyword evidence="2" id="KW-0560">Oxidoreductase</keyword>
<dbReference type="NCBIfam" id="NF005559">
    <property type="entry name" value="PRK07231.1"/>
    <property type="match status" value="1"/>
</dbReference>
<gene>
    <name evidence="5" type="ORF">UFOPK3376_02333</name>
</gene>
<evidence type="ECO:0000256" key="3">
    <source>
        <dbReference type="ARBA" id="ARBA00023027"/>
    </source>
</evidence>
<dbReference type="PRINTS" id="PR00080">
    <property type="entry name" value="SDRFAMILY"/>
</dbReference>
<proteinExistence type="inferred from homology"/>
<reference evidence="5" key="1">
    <citation type="submission" date="2020-05" db="EMBL/GenBank/DDBJ databases">
        <authorList>
            <person name="Chiriac C."/>
            <person name="Salcher M."/>
            <person name="Ghai R."/>
            <person name="Kavagutti S V."/>
        </authorList>
    </citation>
    <scope>NUCLEOTIDE SEQUENCE</scope>
</reference>
<dbReference type="EMBL" id="CAFBLP010000071">
    <property type="protein sequence ID" value="CAB4886577.1"/>
    <property type="molecule type" value="Genomic_DNA"/>
</dbReference>
<dbReference type="PRINTS" id="PR00081">
    <property type="entry name" value="GDHRDH"/>
</dbReference>
<dbReference type="FunFam" id="3.40.50.720:FF:000084">
    <property type="entry name" value="Short-chain dehydrogenase reductase"/>
    <property type="match status" value="1"/>
</dbReference>
<dbReference type="GO" id="GO:0016491">
    <property type="term" value="F:oxidoreductase activity"/>
    <property type="evidence" value="ECO:0007669"/>
    <property type="project" value="UniProtKB-KW"/>
</dbReference>
<dbReference type="AlphaFoldDB" id="A0A6J7ESX9"/>
<evidence type="ECO:0000259" key="4">
    <source>
        <dbReference type="SMART" id="SM00822"/>
    </source>
</evidence>
<dbReference type="InterPro" id="IPR057326">
    <property type="entry name" value="KR_dom"/>
</dbReference>
<evidence type="ECO:0000313" key="5">
    <source>
        <dbReference type="EMBL" id="CAB4886577.1"/>
    </source>
</evidence>
<dbReference type="InterPro" id="IPR020904">
    <property type="entry name" value="Sc_DH/Rdtase_CS"/>
</dbReference>
<dbReference type="SMART" id="SM00822">
    <property type="entry name" value="PKS_KR"/>
    <property type="match status" value="1"/>
</dbReference>
<evidence type="ECO:0000256" key="1">
    <source>
        <dbReference type="ARBA" id="ARBA00006484"/>
    </source>
</evidence>
<dbReference type="Pfam" id="PF13561">
    <property type="entry name" value="adh_short_C2"/>
    <property type="match status" value="1"/>
</dbReference>
<comment type="similarity">
    <text evidence="1">Belongs to the short-chain dehydrogenases/reductases (SDR) family.</text>
</comment>
<organism evidence="5">
    <name type="scientific">freshwater metagenome</name>
    <dbReference type="NCBI Taxonomy" id="449393"/>
    <lineage>
        <taxon>unclassified sequences</taxon>
        <taxon>metagenomes</taxon>
        <taxon>ecological metagenomes</taxon>
    </lineage>
</organism>
<keyword evidence="3" id="KW-0520">NAD</keyword>
<feature type="domain" description="Ketoreductase" evidence="4">
    <location>
        <begin position="3"/>
        <end position="180"/>
    </location>
</feature>
<dbReference type="SUPFAM" id="SSF51735">
    <property type="entry name" value="NAD(P)-binding Rossmann-fold domains"/>
    <property type="match status" value="1"/>
</dbReference>
<dbReference type="PANTHER" id="PTHR24321:SF8">
    <property type="entry name" value="ESTRADIOL 17-BETA-DEHYDROGENASE 8-RELATED"/>
    <property type="match status" value="1"/>
</dbReference>